<evidence type="ECO:0000256" key="1">
    <source>
        <dbReference type="SAM" id="MobiDB-lite"/>
    </source>
</evidence>
<proteinExistence type="predicted"/>
<dbReference type="EMBL" id="CAFBON010000316">
    <property type="protein sequence ID" value="CAB5009442.1"/>
    <property type="molecule type" value="Genomic_DNA"/>
</dbReference>
<evidence type="ECO:0000313" key="3">
    <source>
        <dbReference type="EMBL" id="CAB4746580.1"/>
    </source>
</evidence>
<dbReference type="EMBL" id="CAEZYY010000007">
    <property type="protein sequence ID" value="CAB4746580.1"/>
    <property type="molecule type" value="Genomic_DNA"/>
</dbReference>
<accession>A0A6J6R3I0</accession>
<dbReference type="EMBL" id="CAEZXX010000109">
    <property type="protein sequence ID" value="CAB4717536.1"/>
    <property type="molecule type" value="Genomic_DNA"/>
</dbReference>
<feature type="region of interest" description="Disordered" evidence="1">
    <location>
        <begin position="58"/>
        <end position="81"/>
    </location>
</feature>
<protein>
    <submittedName>
        <fullName evidence="2">Unannotated protein</fullName>
    </submittedName>
</protein>
<organism evidence="2">
    <name type="scientific">freshwater metagenome</name>
    <dbReference type="NCBI Taxonomy" id="449393"/>
    <lineage>
        <taxon>unclassified sequences</taxon>
        <taxon>metagenomes</taxon>
        <taxon>ecological metagenomes</taxon>
    </lineage>
</organism>
<reference evidence="2" key="1">
    <citation type="submission" date="2020-05" db="EMBL/GenBank/DDBJ databases">
        <authorList>
            <person name="Chiriac C."/>
            <person name="Salcher M."/>
            <person name="Ghai R."/>
            <person name="Kavagutti S V."/>
        </authorList>
    </citation>
    <scope>NUCLEOTIDE SEQUENCE</scope>
</reference>
<evidence type="ECO:0000313" key="4">
    <source>
        <dbReference type="EMBL" id="CAB5009442.1"/>
    </source>
</evidence>
<evidence type="ECO:0000313" key="2">
    <source>
        <dbReference type="EMBL" id="CAB4717536.1"/>
    </source>
</evidence>
<dbReference type="AlphaFoldDB" id="A0A6J6R3I0"/>
<name>A0A6J6R3I0_9ZZZZ</name>
<sequence>MPMHANLVCNTHACNYNRAIVHYHMCLWQVRMPFFEGFPDTITATEANRPRIRVGKGDITTLLPVQPRGDGGTHGASHGLQ</sequence>
<gene>
    <name evidence="2" type="ORF">UFOPK2602_01508</name>
    <name evidence="3" type="ORF">UFOPK2806_00744</name>
    <name evidence="4" type="ORF">UFOPK3954_02231</name>
</gene>